<reference evidence="1 2" key="1">
    <citation type="journal article" date="2019" name="Fungal Biol. Biotechnol.">
        <title>Draft genome sequence of fastidious pathogen Ceratobasidium theobromae, which causes vascular-streak dieback in Theobroma cacao.</title>
        <authorList>
            <person name="Ali S.S."/>
            <person name="Asman A."/>
            <person name="Shao J."/>
            <person name="Firmansyah A.P."/>
            <person name="Susilo A.W."/>
            <person name="Rosmana A."/>
            <person name="McMahon P."/>
            <person name="Junaid M."/>
            <person name="Guest D."/>
            <person name="Kheng T.Y."/>
            <person name="Meinhardt L.W."/>
            <person name="Bailey B.A."/>
        </authorList>
    </citation>
    <scope>NUCLEOTIDE SEQUENCE [LARGE SCALE GENOMIC DNA]</scope>
    <source>
        <strain evidence="1 2">CT2</strain>
    </source>
</reference>
<keyword evidence="2" id="KW-1185">Reference proteome</keyword>
<dbReference type="EMBL" id="SSOP01001032">
    <property type="protein sequence ID" value="KAB5587507.1"/>
    <property type="molecule type" value="Genomic_DNA"/>
</dbReference>
<evidence type="ECO:0000313" key="1">
    <source>
        <dbReference type="EMBL" id="KAB5587507.1"/>
    </source>
</evidence>
<protein>
    <submittedName>
        <fullName evidence="1">Uncharacterized protein</fullName>
    </submittedName>
</protein>
<proteinExistence type="predicted"/>
<sequence length="189" mass="20824">MANMIRTTVCICPSKAPASGQDLPPPLVIPSYCQLNLFKSGFDCYHSQGQEQTNSSALISPSDTGATYALAPASPITHNIQDIIKPLQQLNLSTEPVLLHTSTSQLLTQNTDAELLNWWKFPSPPNWLPTIPLTLVPVPLEPFQPVTEKFAILSEQGQQILAKASTLSEDNPRYHELLNMIYLPPFECA</sequence>
<dbReference type="AlphaFoldDB" id="A0A5N5Q7Y9"/>
<name>A0A5N5Q7Y9_9AGAM</name>
<dbReference type="Proteomes" id="UP000383932">
    <property type="component" value="Unassembled WGS sequence"/>
</dbReference>
<evidence type="ECO:0000313" key="2">
    <source>
        <dbReference type="Proteomes" id="UP000383932"/>
    </source>
</evidence>
<gene>
    <name evidence="1" type="ORF">CTheo_9055</name>
</gene>
<comment type="caution">
    <text evidence="1">The sequence shown here is derived from an EMBL/GenBank/DDBJ whole genome shotgun (WGS) entry which is preliminary data.</text>
</comment>
<accession>A0A5N5Q7Y9</accession>
<organism evidence="1 2">
    <name type="scientific">Ceratobasidium theobromae</name>
    <dbReference type="NCBI Taxonomy" id="1582974"/>
    <lineage>
        <taxon>Eukaryota</taxon>
        <taxon>Fungi</taxon>
        <taxon>Dikarya</taxon>
        <taxon>Basidiomycota</taxon>
        <taxon>Agaricomycotina</taxon>
        <taxon>Agaricomycetes</taxon>
        <taxon>Cantharellales</taxon>
        <taxon>Ceratobasidiaceae</taxon>
        <taxon>Ceratobasidium</taxon>
    </lineage>
</organism>